<evidence type="ECO:0000313" key="1">
    <source>
        <dbReference type="EMBL" id="KAL2810929.1"/>
    </source>
</evidence>
<protein>
    <recommendedName>
        <fullName evidence="3">Nucleotidyltransferase AbiEii toxin of type IV toxin-antitoxin system</fullName>
    </recommendedName>
</protein>
<keyword evidence="2" id="KW-1185">Reference proteome</keyword>
<evidence type="ECO:0008006" key="3">
    <source>
        <dbReference type="Google" id="ProtNLM"/>
    </source>
</evidence>
<reference evidence="1 2" key="1">
    <citation type="submission" date="2024-07" db="EMBL/GenBank/DDBJ databases">
        <title>Section-level genome sequencing and comparative genomics of Aspergillus sections Usti and Cavernicolus.</title>
        <authorList>
            <consortium name="Lawrence Berkeley National Laboratory"/>
            <person name="Nybo J.L."/>
            <person name="Vesth T.C."/>
            <person name="Theobald S."/>
            <person name="Frisvad J.C."/>
            <person name="Larsen T.O."/>
            <person name="Kjaerboelling I."/>
            <person name="Rothschild-Mancinelli K."/>
            <person name="Lyhne E.K."/>
            <person name="Kogle M.E."/>
            <person name="Barry K."/>
            <person name="Clum A."/>
            <person name="Na H."/>
            <person name="Ledsgaard L."/>
            <person name="Lin J."/>
            <person name="Lipzen A."/>
            <person name="Kuo A."/>
            <person name="Riley R."/>
            <person name="Mondo S."/>
            <person name="Labutti K."/>
            <person name="Haridas S."/>
            <person name="Pangalinan J."/>
            <person name="Salamov A.A."/>
            <person name="Simmons B.A."/>
            <person name="Magnuson J.K."/>
            <person name="Chen J."/>
            <person name="Drula E."/>
            <person name="Henrissat B."/>
            <person name="Wiebenga A."/>
            <person name="Lubbers R.J."/>
            <person name="Gomes A.C."/>
            <person name="Makela M.R."/>
            <person name="Stajich J."/>
            <person name="Grigoriev I.V."/>
            <person name="Mortensen U.H."/>
            <person name="De Vries R.P."/>
            <person name="Baker S.E."/>
            <person name="Andersen M.R."/>
        </authorList>
    </citation>
    <scope>NUCLEOTIDE SEQUENCE [LARGE SCALE GENOMIC DNA]</scope>
    <source>
        <strain evidence="1 2">CBS 588.65</strain>
    </source>
</reference>
<evidence type="ECO:0000313" key="2">
    <source>
        <dbReference type="Proteomes" id="UP001610334"/>
    </source>
</evidence>
<comment type="caution">
    <text evidence="1">The sequence shown here is derived from an EMBL/GenBank/DDBJ whole genome shotgun (WGS) entry which is preliminary data.</text>
</comment>
<accession>A0ABR4H6N2</accession>
<name>A0ABR4H6N2_9EURO</name>
<dbReference type="Proteomes" id="UP001610334">
    <property type="component" value="Unassembled WGS sequence"/>
</dbReference>
<gene>
    <name evidence="1" type="ORF">BJX63DRAFT_444457</name>
</gene>
<sequence>MDPVQEDEPFRFLDVAAKETTVALTRANIRHGFIGGYATSLIGGLRMTEAYTPYIDIDVVVDSDPSEARNMLLQANTRFTITPSSKLVFLGRDNKPITVELLRGGEGRQLKLPDANTTSLRSITANDLPGRVEETPIPIIAPSVLVLTKLKRWALIADSTRPASIGKAVRDIDDIQVILTWLGNNGSLIDFEGYPEKPKHELLALVRKLYQIHTTTRPLLAATLNAEDLALISN</sequence>
<proteinExistence type="predicted"/>
<organism evidence="1 2">
    <name type="scientific">Aspergillus granulosus</name>
    <dbReference type="NCBI Taxonomy" id="176169"/>
    <lineage>
        <taxon>Eukaryota</taxon>
        <taxon>Fungi</taxon>
        <taxon>Dikarya</taxon>
        <taxon>Ascomycota</taxon>
        <taxon>Pezizomycotina</taxon>
        <taxon>Eurotiomycetes</taxon>
        <taxon>Eurotiomycetidae</taxon>
        <taxon>Eurotiales</taxon>
        <taxon>Aspergillaceae</taxon>
        <taxon>Aspergillus</taxon>
        <taxon>Aspergillus subgen. Nidulantes</taxon>
    </lineage>
</organism>
<dbReference type="EMBL" id="JBFXLT010000065">
    <property type="protein sequence ID" value="KAL2810929.1"/>
    <property type="molecule type" value="Genomic_DNA"/>
</dbReference>